<feature type="compositionally biased region" description="Low complexity" evidence="1">
    <location>
        <begin position="144"/>
        <end position="156"/>
    </location>
</feature>
<feature type="region of interest" description="Disordered" evidence="1">
    <location>
        <begin position="141"/>
        <end position="174"/>
    </location>
</feature>
<organism evidence="3 4">
    <name type="scientific">Penaeus vannamei</name>
    <name type="common">Whiteleg shrimp</name>
    <name type="synonym">Litopenaeus vannamei</name>
    <dbReference type="NCBI Taxonomy" id="6689"/>
    <lineage>
        <taxon>Eukaryota</taxon>
        <taxon>Metazoa</taxon>
        <taxon>Ecdysozoa</taxon>
        <taxon>Arthropoda</taxon>
        <taxon>Crustacea</taxon>
        <taxon>Multicrustacea</taxon>
        <taxon>Malacostraca</taxon>
        <taxon>Eumalacostraca</taxon>
        <taxon>Eucarida</taxon>
        <taxon>Decapoda</taxon>
        <taxon>Dendrobranchiata</taxon>
        <taxon>Penaeoidea</taxon>
        <taxon>Penaeidae</taxon>
        <taxon>Penaeus</taxon>
    </lineage>
</organism>
<dbReference type="OrthoDB" id="6375321at2759"/>
<feature type="region of interest" description="Disordered" evidence="1">
    <location>
        <begin position="270"/>
        <end position="290"/>
    </location>
</feature>
<feature type="compositionally biased region" description="Pro residues" evidence="1">
    <location>
        <begin position="501"/>
        <end position="522"/>
    </location>
</feature>
<feature type="compositionally biased region" description="Polar residues" evidence="1">
    <location>
        <begin position="532"/>
        <end position="552"/>
    </location>
</feature>
<accession>A0A423SXL8</accession>
<feature type="region of interest" description="Disordered" evidence="1">
    <location>
        <begin position="715"/>
        <end position="884"/>
    </location>
</feature>
<evidence type="ECO:0000256" key="2">
    <source>
        <dbReference type="SAM" id="SignalP"/>
    </source>
</evidence>
<evidence type="ECO:0000313" key="3">
    <source>
        <dbReference type="EMBL" id="ROT68818.1"/>
    </source>
</evidence>
<feature type="compositionally biased region" description="Pro residues" evidence="1">
    <location>
        <begin position="782"/>
        <end position="878"/>
    </location>
</feature>
<feature type="compositionally biased region" description="Low complexity" evidence="1">
    <location>
        <begin position="461"/>
        <end position="472"/>
    </location>
</feature>
<feature type="compositionally biased region" description="Pro residues" evidence="1">
    <location>
        <begin position="473"/>
        <end position="491"/>
    </location>
</feature>
<sequence>MRGLLAVLGVLTASAAQSLFDGIDFTLGATDAESSPPEGTSLFSLDARNEGEQQESLFGGVKMSHSLKELEEEGAPLESLESFRPSRRASLSELQVTSRPRRPASGRRVASATVSVGLSGSQGASGSSLFDTVPFAGANPLQERGFGSSSSSAQGRSDARGRSPFYDAPGHAASASHADYADDYAADYEDSETQSSKVTHRFLLPSDQDEEYGTNESGDGDSTSRALQVLARSAQQLAAALEERQSSGHHSTFPHQVQGDFHSVLETLASKNSGSRGTGGEGADGEDDQPFLTEEDLSKLSKLFGSLEVDSKEAAAPFGDQDGMDEKQIAEIRRKRLEDLRLALEIIRDFEGPASEGGKGDEEFELMLAKSLFNKKINSLTELNRKQRDSLDSLMDSMRSRRSDSFSLDALSLFPFNTLAFAALGSSADALSPTASDASRYLLPNQNVELPRDPGPPSPPSTLASLNSYLPPNQNPTPPRNPAPPSPPPTTRPVNNYLPPNRNPTPLRDPGPPAPPPSPPVIVPATAYTLPAGQTQSNPSASYLPPQQSPQANPLPPTIIYALPAAPLPQADAGPPAPPPAPVTTTTRRPAQTYLPPFRDEVTPQRSYRPPAVPLPLETSNDDTSNDWRPLSNPNSHRGYSSDPLDVPGGGRNTRNETTTAVHNYHYHYHITGDKDELFQTEGKASADKPAQDRVKKCQSGIDCSLFEPSHFLTAPSQADDFSESSYTSLDQERRPSADRPFPQPPPRPRNPSRGYGPPSTTPADPPAPMYGYGPPRTTTPADPPAPVYSYGPPPTTTPADPPAPMYGYGTPPPSNPPPPPPPVYGPPPTTPANPPSPPPPVYGAPPPPANPPPPPPPVYGPPPTTPANPPPPPPAPPNIFLVPVPKPHKAPLDPFAFLKPKPKKTKTGQLVAFGPLPVRRLPVQSVQLGDQQRSPVANDQTNLLTQQRDQLQRHKDKYGGDFKKIFYKGAVLLGAMSLIPFAAGRRRRDAEWRAAAEEPLLERAVELSAFLNQSLAINVTNPHDTRTEDEVTKILQLVGISNISEAGLQDVESLLPPPPVLKDPVCLQRSFCSLMEGLEGTEYHHDFLLQYLKMFPDDRRSPVVAQALSLAEKRDLGDEAEVPEYNDACQAYQCPVPDNYL</sequence>
<evidence type="ECO:0000313" key="4">
    <source>
        <dbReference type="Proteomes" id="UP000283509"/>
    </source>
</evidence>
<reference evidence="3 4" key="2">
    <citation type="submission" date="2019-01" db="EMBL/GenBank/DDBJ databases">
        <title>The decoding of complex shrimp genome reveals the adaptation for benthos swimmer, frequently molting mechanism and breeding impact on genome.</title>
        <authorList>
            <person name="Sun Y."/>
            <person name="Gao Y."/>
            <person name="Yu Y."/>
        </authorList>
    </citation>
    <scope>NUCLEOTIDE SEQUENCE [LARGE SCALE GENOMIC DNA]</scope>
    <source>
        <tissue evidence="3">Muscle</tissue>
    </source>
</reference>
<dbReference type="Proteomes" id="UP000283509">
    <property type="component" value="Unassembled WGS sequence"/>
</dbReference>
<proteinExistence type="predicted"/>
<dbReference type="AlphaFoldDB" id="A0A423SXL8"/>
<feature type="compositionally biased region" description="Low complexity" evidence="1">
    <location>
        <begin position="558"/>
        <end position="574"/>
    </location>
</feature>
<name>A0A423SXL8_PENVA</name>
<feature type="compositionally biased region" description="Low complexity" evidence="1">
    <location>
        <begin position="583"/>
        <end position="595"/>
    </location>
</feature>
<protein>
    <submittedName>
        <fullName evidence="3">Uncharacterized protein</fullName>
    </submittedName>
</protein>
<keyword evidence="4" id="KW-1185">Reference proteome</keyword>
<feature type="region of interest" description="Disordered" evidence="1">
    <location>
        <begin position="187"/>
        <end position="223"/>
    </location>
</feature>
<keyword evidence="2" id="KW-0732">Signal</keyword>
<dbReference type="EMBL" id="QCYY01002630">
    <property type="protein sequence ID" value="ROT68818.1"/>
    <property type="molecule type" value="Genomic_DNA"/>
</dbReference>
<gene>
    <name evidence="3" type="ORF">C7M84_013019</name>
</gene>
<comment type="caution">
    <text evidence="3">The sequence shown here is derived from an EMBL/GenBank/DDBJ whole genome shotgun (WGS) entry which is preliminary data.</text>
</comment>
<feature type="compositionally biased region" description="Polar residues" evidence="1">
    <location>
        <begin position="214"/>
        <end position="223"/>
    </location>
</feature>
<feature type="region of interest" description="Disordered" evidence="1">
    <location>
        <begin position="446"/>
        <end position="657"/>
    </location>
</feature>
<evidence type="ECO:0000256" key="1">
    <source>
        <dbReference type="SAM" id="MobiDB-lite"/>
    </source>
</evidence>
<feature type="compositionally biased region" description="Pro residues" evidence="1">
    <location>
        <begin position="760"/>
        <end position="769"/>
    </location>
</feature>
<feature type="chain" id="PRO_5019577281" evidence="2">
    <location>
        <begin position="17"/>
        <end position="1142"/>
    </location>
</feature>
<feature type="region of interest" description="Disordered" evidence="1">
    <location>
        <begin position="73"/>
        <end position="109"/>
    </location>
</feature>
<reference evidence="3 4" key="1">
    <citation type="submission" date="2018-04" db="EMBL/GenBank/DDBJ databases">
        <authorList>
            <person name="Zhang X."/>
            <person name="Yuan J."/>
            <person name="Li F."/>
            <person name="Xiang J."/>
        </authorList>
    </citation>
    <scope>NUCLEOTIDE SEQUENCE [LARGE SCALE GENOMIC DNA]</scope>
    <source>
        <tissue evidence="3">Muscle</tissue>
    </source>
</reference>
<feature type="signal peptide" evidence="2">
    <location>
        <begin position="1"/>
        <end position="16"/>
    </location>
</feature>